<keyword evidence="1" id="KW-0143">Chaperone</keyword>
<dbReference type="AlphaFoldDB" id="A0A1U7HVV9"/>
<dbReference type="InterPro" id="IPR036869">
    <property type="entry name" value="J_dom_sf"/>
</dbReference>
<dbReference type="PANTHER" id="PTHR44145:SF3">
    <property type="entry name" value="DNAJ HOMOLOG SUBFAMILY A MEMBER 3, MITOCHONDRIAL"/>
    <property type="match status" value="1"/>
</dbReference>
<dbReference type="CDD" id="cd06257">
    <property type="entry name" value="DnaJ"/>
    <property type="match status" value="1"/>
</dbReference>
<reference evidence="5 6" key="1">
    <citation type="submission" date="2016-11" db="EMBL/GenBank/DDBJ databases">
        <title>Draft Genome Sequences of Nine Cyanobacterial Strains from Diverse Habitats.</title>
        <authorList>
            <person name="Zhu T."/>
            <person name="Hou S."/>
            <person name="Lu X."/>
            <person name="Hess W.R."/>
        </authorList>
    </citation>
    <scope>NUCLEOTIDE SEQUENCE [LARGE SCALE GENOMIC DNA]</scope>
    <source>
        <strain evidence="5 6">5.2 s.c.1</strain>
    </source>
</reference>
<dbReference type="SUPFAM" id="SSF48452">
    <property type="entry name" value="TPR-like"/>
    <property type="match status" value="1"/>
</dbReference>
<accession>A0A1U7HVV9</accession>
<keyword evidence="2" id="KW-0802">TPR repeat</keyword>
<dbReference type="SUPFAM" id="SSF46565">
    <property type="entry name" value="Chaperone J-domain"/>
    <property type="match status" value="1"/>
</dbReference>
<dbReference type="InterPro" id="IPR011990">
    <property type="entry name" value="TPR-like_helical_dom_sf"/>
</dbReference>
<comment type="caution">
    <text evidence="5">The sequence shown here is derived from an EMBL/GenBank/DDBJ whole genome shotgun (WGS) entry which is preliminary data.</text>
</comment>
<evidence type="ECO:0000256" key="1">
    <source>
        <dbReference type="ARBA" id="ARBA00023186"/>
    </source>
</evidence>
<dbReference type="Proteomes" id="UP000185984">
    <property type="component" value="Unassembled WGS sequence"/>
</dbReference>
<dbReference type="PRINTS" id="PR00625">
    <property type="entry name" value="JDOMAIN"/>
</dbReference>
<evidence type="ECO:0000259" key="4">
    <source>
        <dbReference type="PROSITE" id="PS50076"/>
    </source>
</evidence>
<feature type="domain" description="J" evidence="4">
    <location>
        <begin position="5"/>
        <end position="71"/>
    </location>
</feature>
<feature type="compositionally biased region" description="Polar residues" evidence="3">
    <location>
        <begin position="65"/>
        <end position="78"/>
    </location>
</feature>
<evidence type="ECO:0000313" key="6">
    <source>
        <dbReference type="Proteomes" id="UP000185984"/>
    </source>
</evidence>
<dbReference type="PROSITE" id="PS50076">
    <property type="entry name" value="DNAJ_2"/>
    <property type="match status" value="1"/>
</dbReference>
<dbReference type="Gene3D" id="1.10.287.110">
    <property type="entry name" value="DnaJ domain"/>
    <property type="match status" value="1"/>
</dbReference>
<feature type="region of interest" description="Disordered" evidence="3">
    <location>
        <begin position="65"/>
        <end position="92"/>
    </location>
</feature>
<name>A0A1U7HVV9_9CHRO</name>
<dbReference type="Gene3D" id="1.25.40.10">
    <property type="entry name" value="Tetratricopeptide repeat domain"/>
    <property type="match status" value="1"/>
</dbReference>
<dbReference type="RefSeq" id="WP_073548755.1">
    <property type="nucleotide sequence ID" value="NZ_MRCC01000005.1"/>
</dbReference>
<proteinExistence type="predicted"/>
<dbReference type="InterPro" id="IPR019734">
    <property type="entry name" value="TPR_rpt"/>
</dbReference>
<dbReference type="STRING" id="247279.NIES1031_06955"/>
<dbReference type="OrthoDB" id="9779889at2"/>
<feature type="repeat" description="TPR" evidence="2">
    <location>
        <begin position="148"/>
        <end position="181"/>
    </location>
</feature>
<dbReference type="Pfam" id="PF00226">
    <property type="entry name" value="DnaJ"/>
    <property type="match status" value="1"/>
</dbReference>
<dbReference type="PROSITE" id="PS50005">
    <property type="entry name" value="TPR"/>
    <property type="match status" value="1"/>
</dbReference>
<gene>
    <name evidence="5" type="ORF">NIES1031_06955</name>
</gene>
<keyword evidence="6" id="KW-1185">Reference proteome</keyword>
<evidence type="ECO:0000256" key="3">
    <source>
        <dbReference type="SAM" id="MobiDB-lite"/>
    </source>
</evidence>
<evidence type="ECO:0000256" key="2">
    <source>
        <dbReference type="PROSITE-ProRule" id="PRU00339"/>
    </source>
</evidence>
<dbReference type="EMBL" id="MRCC01000005">
    <property type="protein sequence ID" value="OKH27656.1"/>
    <property type="molecule type" value="Genomic_DNA"/>
</dbReference>
<dbReference type="InterPro" id="IPR051938">
    <property type="entry name" value="Apopto_cytoskel_mod"/>
</dbReference>
<evidence type="ECO:0000313" key="5">
    <source>
        <dbReference type="EMBL" id="OKH27656.1"/>
    </source>
</evidence>
<protein>
    <submittedName>
        <fullName evidence="5">Molecular chaperone DnaJ</fullName>
    </submittedName>
</protein>
<organism evidence="5 6">
    <name type="scientific">Chroogloeocystis siderophila 5.2 s.c.1</name>
    <dbReference type="NCBI Taxonomy" id="247279"/>
    <lineage>
        <taxon>Bacteria</taxon>
        <taxon>Bacillati</taxon>
        <taxon>Cyanobacteriota</taxon>
        <taxon>Cyanophyceae</taxon>
        <taxon>Oscillatoriophycideae</taxon>
        <taxon>Chroococcales</taxon>
        <taxon>Chroococcaceae</taxon>
        <taxon>Chroogloeocystis</taxon>
    </lineage>
</organism>
<dbReference type="PANTHER" id="PTHR44145">
    <property type="entry name" value="DNAJ HOMOLOG SUBFAMILY A MEMBER 3, MITOCHONDRIAL"/>
    <property type="match status" value="1"/>
</dbReference>
<dbReference type="InterPro" id="IPR001623">
    <property type="entry name" value="DnaJ_domain"/>
</dbReference>
<dbReference type="SMART" id="SM00271">
    <property type="entry name" value="DnaJ"/>
    <property type="match status" value="1"/>
</dbReference>
<sequence>MKMTGYYQVLGLTAEATLEEIKAAYRKLVQQYHPDINPGDQQARERFIAITEAYKKLLDSVQSKQALQQNKTEKQPSVQRKPPATKVTRKDTSPYIPPLSAFEFQVKWNSYRELQKLWKNNRFTQAIALAETLAQKLPQDPEVRSWLASSYQRRGRQLIGDRQLETARIYLKKALKTDPHNRSLWSEVERDFRRMEKIFR</sequence>